<dbReference type="EMBL" id="MCGN01000005">
    <property type="protein sequence ID" value="ORY96437.1"/>
    <property type="molecule type" value="Genomic_DNA"/>
</dbReference>
<evidence type="ECO:0000256" key="3">
    <source>
        <dbReference type="ARBA" id="ARBA00022552"/>
    </source>
</evidence>
<reference evidence="9 10" key="1">
    <citation type="submission" date="2016-07" db="EMBL/GenBank/DDBJ databases">
        <title>Pervasive Adenine N6-methylation of Active Genes in Fungi.</title>
        <authorList>
            <consortium name="DOE Joint Genome Institute"/>
            <person name="Mondo S.J."/>
            <person name="Dannebaum R.O."/>
            <person name="Kuo R.C."/>
            <person name="Labutti K."/>
            <person name="Haridas S."/>
            <person name="Kuo A."/>
            <person name="Salamov A."/>
            <person name="Ahrendt S.R."/>
            <person name="Lipzen A."/>
            <person name="Sullivan W."/>
            <person name="Andreopoulos W.B."/>
            <person name="Clum A."/>
            <person name="Lindquist E."/>
            <person name="Daum C."/>
            <person name="Ramamoorthy G.K."/>
            <person name="Gryganskyi A."/>
            <person name="Culley D."/>
            <person name="Magnuson J.K."/>
            <person name="James T.Y."/>
            <person name="O'Malley M.A."/>
            <person name="Stajich J.E."/>
            <person name="Spatafora J.W."/>
            <person name="Visel A."/>
            <person name="Grigoriev I.V."/>
        </authorList>
    </citation>
    <scope>NUCLEOTIDE SEQUENCE [LARGE SCALE GENOMIC DNA]</scope>
    <source>
        <strain evidence="9 10">NRRL 2496</strain>
    </source>
</reference>
<comment type="function">
    <text evidence="7">Involved in nucleolar processing of pre-18S ribosomal RNA.</text>
</comment>
<proteinExistence type="inferred from homology"/>
<dbReference type="OMA" id="THFEYKP"/>
<feature type="region of interest" description="Disordered" evidence="8">
    <location>
        <begin position="532"/>
        <end position="565"/>
    </location>
</feature>
<evidence type="ECO:0000256" key="7">
    <source>
        <dbReference type="PIRNR" id="PIRNR017300"/>
    </source>
</evidence>
<sequence length="603" mass="69026">MSKAETVQGFVSTVVDRPQVFFTPDNAIADRALNMAKYYFAAAKEHETVELSPFTELLTEGFDHDQIWEEIATQNDPMLEYANATVQDFMAWEDDASASGHSLDQDMSDSQNELSDDLDAASAGSDVDMENDLEQEDDLEDEDEDEDQDMEMEMGTDLDLDPEADEEEDEDEDEESEEESPSSKKQSEVDDDFFNLEEFNKWSEEQERLDMKSDSEDDDEDDEDGIDFDQDLAAEEDDDEDDLGDAADINYADFFEPTPKAKKGKGKKKVQFAQKDDIQEEPSDAELGFDEMEDDNEDEEQEEEEDQVTKRNLFDVDEEDTEADESSTYQKRLQRVQDQIEELENENINARHWTLQGEANAKSRPVNSLLEEDLEFDQSVKPVPVITQETTNALEDMIKKRIIDHNFDDVERKSDPTARPFLPSKQISISDERGKKSLAELYEEDYVKQRTGDTSNEKDGALEKEHEAIDVMVNGLFSRLDALSNFYYTPKAPKADINVVTNAPAISMEEVMPVNVSDATLLAPEEVYDKQRRDVKSQGEMTQEERKRTRALKKKLKRKDQALKEREKKVLGKTNATLGHKQAKMNAVKELMKHRNVEIIKNK</sequence>
<protein>
    <recommendedName>
        <fullName evidence="7">U3 small nucleolar ribonucleoprotein protein MPP10</fullName>
    </recommendedName>
</protein>
<evidence type="ECO:0000313" key="9">
    <source>
        <dbReference type="EMBL" id="ORY96437.1"/>
    </source>
</evidence>
<evidence type="ECO:0000256" key="8">
    <source>
        <dbReference type="SAM" id="MobiDB-lite"/>
    </source>
</evidence>
<keyword evidence="3 7" id="KW-0698">rRNA processing</keyword>
<comment type="subcellular location">
    <subcellularLocation>
        <location evidence="1 7">Nucleus</location>
        <location evidence="1 7">Nucleolus</location>
    </subcellularLocation>
</comment>
<keyword evidence="10" id="KW-1185">Reference proteome</keyword>
<comment type="similarity">
    <text evidence="6 7">Belongs to the MPP10 family.</text>
</comment>
<evidence type="ECO:0000256" key="2">
    <source>
        <dbReference type="ARBA" id="ARBA00022517"/>
    </source>
</evidence>
<dbReference type="GO" id="GO:0032040">
    <property type="term" value="C:small-subunit processome"/>
    <property type="evidence" value="ECO:0007669"/>
    <property type="project" value="TreeGrafter"/>
</dbReference>
<feature type="compositionally biased region" description="Basic and acidic residues" evidence="8">
    <location>
        <begin position="532"/>
        <end position="547"/>
    </location>
</feature>
<evidence type="ECO:0000256" key="6">
    <source>
        <dbReference type="ARBA" id="ARBA00029455"/>
    </source>
</evidence>
<evidence type="ECO:0000256" key="1">
    <source>
        <dbReference type="ARBA" id="ARBA00004604"/>
    </source>
</evidence>
<name>A0A1X2HCD0_SYNRA</name>
<feature type="compositionally biased region" description="Acidic residues" evidence="8">
    <location>
        <begin position="278"/>
        <end position="306"/>
    </location>
</feature>
<dbReference type="OrthoDB" id="445326at2759"/>
<dbReference type="GO" id="GO:0034457">
    <property type="term" value="C:Mpp10 complex"/>
    <property type="evidence" value="ECO:0007669"/>
    <property type="project" value="UniProtKB-UniRule"/>
</dbReference>
<keyword evidence="4 7" id="KW-0539">Nucleus</keyword>
<dbReference type="PIRSF" id="PIRSF017300">
    <property type="entry name" value="snoRNP_Mpp10"/>
    <property type="match status" value="1"/>
</dbReference>
<dbReference type="PANTHER" id="PTHR17039">
    <property type="entry name" value="U3 SMALL NUCLEOLAR RIBONUCLEOPROTEIN PROTEIN MPP10"/>
    <property type="match status" value="1"/>
</dbReference>
<feature type="compositionally biased region" description="Acidic residues" evidence="8">
    <location>
        <begin position="315"/>
        <end position="325"/>
    </location>
</feature>
<evidence type="ECO:0000313" key="10">
    <source>
        <dbReference type="Proteomes" id="UP000242180"/>
    </source>
</evidence>
<dbReference type="Proteomes" id="UP000242180">
    <property type="component" value="Unassembled WGS sequence"/>
</dbReference>
<dbReference type="InParanoid" id="A0A1X2HCD0"/>
<dbReference type="GO" id="GO:0005732">
    <property type="term" value="C:sno(s)RNA-containing ribonucleoprotein complex"/>
    <property type="evidence" value="ECO:0007669"/>
    <property type="project" value="UniProtKB-UniRule"/>
</dbReference>
<dbReference type="AlphaFoldDB" id="A0A1X2HCD0"/>
<gene>
    <name evidence="9" type="ORF">BCR43DRAFT_514837</name>
</gene>
<dbReference type="PANTHER" id="PTHR17039:SF0">
    <property type="entry name" value="U3 SMALL NUCLEOLAR RIBONUCLEOPROTEIN PROTEIN MPP10"/>
    <property type="match status" value="1"/>
</dbReference>
<dbReference type="InterPro" id="IPR012173">
    <property type="entry name" value="Mpp10"/>
</dbReference>
<feature type="compositionally biased region" description="Basic residues" evidence="8">
    <location>
        <begin position="548"/>
        <end position="558"/>
    </location>
</feature>
<organism evidence="9 10">
    <name type="scientific">Syncephalastrum racemosum</name>
    <name type="common">Filamentous fungus</name>
    <dbReference type="NCBI Taxonomy" id="13706"/>
    <lineage>
        <taxon>Eukaryota</taxon>
        <taxon>Fungi</taxon>
        <taxon>Fungi incertae sedis</taxon>
        <taxon>Mucoromycota</taxon>
        <taxon>Mucoromycotina</taxon>
        <taxon>Mucoromycetes</taxon>
        <taxon>Mucorales</taxon>
        <taxon>Syncephalastraceae</taxon>
        <taxon>Syncephalastrum</taxon>
    </lineage>
</organism>
<keyword evidence="2 7" id="KW-0690">Ribosome biogenesis</keyword>
<keyword evidence="5 7" id="KW-0687">Ribonucleoprotein</keyword>
<dbReference type="FunCoup" id="A0A1X2HCD0">
    <property type="interactions" value="542"/>
</dbReference>
<accession>A0A1X2HCD0</accession>
<comment type="caution">
    <text evidence="9">The sequence shown here is derived from an EMBL/GenBank/DDBJ whole genome shotgun (WGS) entry which is preliminary data.</text>
</comment>
<evidence type="ECO:0000256" key="5">
    <source>
        <dbReference type="ARBA" id="ARBA00023274"/>
    </source>
</evidence>
<dbReference type="STRING" id="13706.A0A1X2HCD0"/>
<dbReference type="GO" id="GO:0006364">
    <property type="term" value="P:rRNA processing"/>
    <property type="evidence" value="ECO:0007669"/>
    <property type="project" value="UniProtKB-KW"/>
</dbReference>
<feature type="compositionally biased region" description="Basic and acidic residues" evidence="8">
    <location>
        <begin position="198"/>
        <end position="214"/>
    </location>
</feature>
<feature type="compositionally biased region" description="Acidic residues" evidence="8">
    <location>
        <begin position="127"/>
        <end position="180"/>
    </location>
</feature>
<feature type="compositionally biased region" description="Basic residues" evidence="8">
    <location>
        <begin position="260"/>
        <end position="270"/>
    </location>
</feature>
<dbReference type="Pfam" id="PF04006">
    <property type="entry name" value="Mpp10"/>
    <property type="match status" value="1"/>
</dbReference>
<feature type="region of interest" description="Disordered" evidence="8">
    <location>
        <begin position="97"/>
        <end position="330"/>
    </location>
</feature>
<feature type="compositionally biased region" description="Acidic residues" evidence="8">
    <location>
        <begin position="215"/>
        <end position="245"/>
    </location>
</feature>
<evidence type="ECO:0000256" key="4">
    <source>
        <dbReference type="ARBA" id="ARBA00023242"/>
    </source>
</evidence>